<protein>
    <recommendedName>
        <fullName evidence="10">Odorant receptor</fullName>
    </recommendedName>
</protein>
<dbReference type="GO" id="GO:0005549">
    <property type="term" value="F:odorant binding"/>
    <property type="evidence" value="ECO:0007669"/>
    <property type="project" value="InterPro"/>
</dbReference>
<evidence type="ECO:0000313" key="11">
    <source>
        <dbReference type="EMBL" id="EEZ99405.1"/>
    </source>
</evidence>
<comment type="similarity">
    <text evidence="10">Belongs to the insect chemoreceptor superfamily. Heteromeric odorant receptor channel (TC 1.A.69) family.</text>
</comment>
<evidence type="ECO:0000256" key="7">
    <source>
        <dbReference type="ARBA" id="ARBA00023136"/>
    </source>
</evidence>
<evidence type="ECO:0000256" key="6">
    <source>
        <dbReference type="ARBA" id="ARBA00022989"/>
    </source>
</evidence>
<evidence type="ECO:0000256" key="3">
    <source>
        <dbReference type="ARBA" id="ARBA00022606"/>
    </source>
</evidence>
<dbReference type="EMBL" id="KQ971312">
    <property type="protein sequence ID" value="EEZ99405.1"/>
    <property type="molecule type" value="Genomic_DNA"/>
</dbReference>
<feature type="transmembrane region" description="Helical" evidence="10">
    <location>
        <begin position="166"/>
        <end position="189"/>
    </location>
</feature>
<keyword evidence="7 10" id="KW-0472">Membrane</keyword>
<keyword evidence="9 10" id="KW-0807">Transducer</keyword>
<keyword evidence="2" id="KW-1003">Cell membrane</keyword>
<evidence type="ECO:0000256" key="10">
    <source>
        <dbReference type="RuleBase" id="RU351113"/>
    </source>
</evidence>
<feature type="transmembrane region" description="Helical" evidence="10">
    <location>
        <begin position="128"/>
        <end position="146"/>
    </location>
</feature>
<comment type="caution">
    <text evidence="10">Lacks conserved residue(s) required for the propagation of feature annotation.</text>
</comment>
<reference evidence="11 12" key="1">
    <citation type="journal article" date="2008" name="Nature">
        <title>The genome of the model beetle and pest Tribolium castaneum.</title>
        <authorList>
            <consortium name="Tribolium Genome Sequencing Consortium"/>
            <person name="Richards S."/>
            <person name="Gibbs R.A."/>
            <person name="Weinstock G.M."/>
            <person name="Brown S.J."/>
            <person name="Denell R."/>
            <person name="Beeman R.W."/>
            <person name="Gibbs R."/>
            <person name="Beeman R.W."/>
            <person name="Brown S.J."/>
            <person name="Bucher G."/>
            <person name="Friedrich M."/>
            <person name="Grimmelikhuijzen C.J."/>
            <person name="Klingler M."/>
            <person name="Lorenzen M."/>
            <person name="Richards S."/>
            <person name="Roth S."/>
            <person name="Schroder R."/>
            <person name="Tautz D."/>
            <person name="Zdobnov E.M."/>
            <person name="Muzny D."/>
            <person name="Gibbs R.A."/>
            <person name="Weinstock G.M."/>
            <person name="Attaway T."/>
            <person name="Bell S."/>
            <person name="Buhay C.J."/>
            <person name="Chandrabose M.N."/>
            <person name="Chavez D."/>
            <person name="Clerk-Blankenburg K.P."/>
            <person name="Cree A."/>
            <person name="Dao M."/>
            <person name="Davis C."/>
            <person name="Chacko J."/>
            <person name="Dinh H."/>
            <person name="Dugan-Rocha S."/>
            <person name="Fowler G."/>
            <person name="Garner T.T."/>
            <person name="Garnes J."/>
            <person name="Gnirke A."/>
            <person name="Hawes A."/>
            <person name="Hernandez J."/>
            <person name="Hines S."/>
            <person name="Holder M."/>
            <person name="Hume J."/>
            <person name="Jhangiani S.N."/>
            <person name="Joshi V."/>
            <person name="Khan Z.M."/>
            <person name="Jackson L."/>
            <person name="Kovar C."/>
            <person name="Kowis A."/>
            <person name="Lee S."/>
            <person name="Lewis L.R."/>
            <person name="Margolis J."/>
            <person name="Morgan M."/>
            <person name="Nazareth L.V."/>
            <person name="Nguyen N."/>
            <person name="Okwuonu G."/>
            <person name="Parker D."/>
            <person name="Richards S."/>
            <person name="Ruiz S.J."/>
            <person name="Santibanez J."/>
            <person name="Savard J."/>
            <person name="Scherer S.E."/>
            <person name="Schneider B."/>
            <person name="Sodergren E."/>
            <person name="Tautz D."/>
            <person name="Vattahil S."/>
            <person name="Villasana D."/>
            <person name="White C.S."/>
            <person name="Wright R."/>
            <person name="Park Y."/>
            <person name="Beeman R.W."/>
            <person name="Lord J."/>
            <person name="Oppert B."/>
            <person name="Lorenzen M."/>
            <person name="Brown S."/>
            <person name="Wang L."/>
            <person name="Savard J."/>
            <person name="Tautz D."/>
            <person name="Richards S."/>
            <person name="Weinstock G."/>
            <person name="Gibbs R.A."/>
            <person name="Liu Y."/>
            <person name="Worley K."/>
            <person name="Weinstock G."/>
            <person name="Elsik C.G."/>
            <person name="Reese J.T."/>
            <person name="Elhaik E."/>
            <person name="Landan G."/>
            <person name="Graur D."/>
            <person name="Arensburger P."/>
            <person name="Atkinson P."/>
            <person name="Beeman R.W."/>
            <person name="Beidler J."/>
            <person name="Brown S.J."/>
            <person name="Demuth J.P."/>
            <person name="Drury D.W."/>
            <person name="Du Y.Z."/>
            <person name="Fujiwara H."/>
            <person name="Lorenzen M."/>
            <person name="Maselli V."/>
            <person name="Osanai M."/>
            <person name="Park Y."/>
            <person name="Robertson H.M."/>
            <person name="Tu Z."/>
            <person name="Wang J.J."/>
            <person name="Wang S."/>
            <person name="Richards S."/>
            <person name="Song H."/>
            <person name="Zhang L."/>
            <person name="Sodergren E."/>
            <person name="Werner D."/>
            <person name="Stanke M."/>
            <person name="Morgenstern B."/>
            <person name="Solovyev V."/>
            <person name="Kosarev P."/>
            <person name="Brown G."/>
            <person name="Chen H.C."/>
            <person name="Ermolaeva O."/>
            <person name="Hlavina W."/>
            <person name="Kapustin Y."/>
            <person name="Kiryutin B."/>
            <person name="Kitts P."/>
            <person name="Maglott D."/>
            <person name="Pruitt K."/>
            <person name="Sapojnikov V."/>
            <person name="Souvorov A."/>
            <person name="Mackey A.J."/>
            <person name="Waterhouse R.M."/>
            <person name="Wyder S."/>
            <person name="Zdobnov E.M."/>
            <person name="Zdobnov E.M."/>
            <person name="Wyder S."/>
            <person name="Kriventseva E.V."/>
            <person name="Kadowaki T."/>
            <person name="Bork P."/>
            <person name="Aranda M."/>
            <person name="Bao R."/>
            <person name="Beermann A."/>
            <person name="Berns N."/>
            <person name="Bolognesi R."/>
            <person name="Bonneton F."/>
            <person name="Bopp D."/>
            <person name="Brown S.J."/>
            <person name="Bucher G."/>
            <person name="Butts T."/>
            <person name="Chaumot A."/>
            <person name="Denell R.E."/>
            <person name="Ferrier D.E."/>
            <person name="Friedrich M."/>
            <person name="Gordon C.M."/>
            <person name="Jindra M."/>
            <person name="Klingler M."/>
            <person name="Lan Q."/>
            <person name="Lattorff H.M."/>
            <person name="Laudet V."/>
            <person name="von Levetsow C."/>
            <person name="Liu Z."/>
            <person name="Lutz R."/>
            <person name="Lynch J.A."/>
            <person name="da Fonseca R.N."/>
            <person name="Posnien N."/>
            <person name="Reuter R."/>
            <person name="Roth S."/>
            <person name="Savard J."/>
            <person name="Schinko J.B."/>
            <person name="Schmitt C."/>
            <person name="Schoppmeier M."/>
            <person name="Schroder R."/>
            <person name="Shippy T.D."/>
            <person name="Simonnet F."/>
            <person name="Marques-Souza H."/>
            <person name="Tautz D."/>
            <person name="Tomoyasu Y."/>
            <person name="Trauner J."/>
            <person name="Van der Zee M."/>
            <person name="Vervoort M."/>
            <person name="Wittkopp N."/>
            <person name="Wimmer E.A."/>
            <person name="Yang X."/>
            <person name="Jones A.K."/>
            <person name="Sattelle D.B."/>
            <person name="Ebert P.R."/>
            <person name="Nelson D."/>
            <person name="Scott J.G."/>
            <person name="Beeman R.W."/>
            <person name="Muthukrishnan S."/>
            <person name="Kramer K.J."/>
            <person name="Arakane Y."/>
            <person name="Beeman R.W."/>
            <person name="Zhu Q."/>
            <person name="Hogenkamp D."/>
            <person name="Dixit R."/>
            <person name="Oppert B."/>
            <person name="Jiang H."/>
            <person name="Zou Z."/>
            <person name="Marshall J."/>
            <person name="Elpidina E."/>
            <person name="Vinokurov K."/>
            <person name="Oppert C."/>
            <person name="Zou Z."/>
            <person name="Evans J."/>
            <person name="Lu Z."/>
            <person name="Zhao P."/>
            <person name="Sumathipala N."/>
            <person name="Altincicek B."/>
            <person name="Vilcinskas A."/>
            <person name="Williams M."/>
            <person name="Hultmark D."/>
            <person name="Hetru C."/>
            <person name="Jiang H."/>
            <person name="Grimmelikhuijzen C.J."/>
            <person name="Hauser F."/>
            <person name="Cazzamali G."/>
            <person name="Williamson M."/>
            <person name="Park Y."/>
            <person name="Li B."/>
            <person name="Tanaka Y."/>
            <person name="Predel R."/>
            <person name="Neupert S."/>
            <person name="Schachtner J."/>
            <person name="Verleyen P."/>
            <person name="Raible F."/>
            <person name="Bork P."/>
            <person name="Friedrich M."/>
            <person name="Walden K.K."/>
            <person name="Robertson H.M."/>
            <person name="Angeli S."/>
            <person name="Foret S."/>
            <person name="Bucher G."/>
            <person name="Schuetz S."/>
            <person name="Maleszka R."/>
            <person name="Wimmer E.A."/>
            <person name="Beeman R.W."/>
            <person name="Lorenzen M."/>
            <person name="Tomoyasu Y."/>
            <person name="Miller S.C."/>
            <person name="Grossmann D."/>
            <person name="Bucher G."/>
        </authorList>
    </citation>
    <scope>NUCLEOTIDE SEQUENCE [LARGE SCALE GENOMIC DNA]</scope>
    <source>
        <strain evidence="11 12">Georgia GA2</strain>
    </source>
</reference>
<name>D6W8N2_TRICA</name>
<dbReference type="GO" id="GO:0007165">
    <property type="term" value="P:signal transduction"/>
    <property type="evidence" value="ECO:0007669"/>
    <property type="project" value="UniProtKB-KW"/>
</dbReference>
<dbReference type="GO" id="GO:0005886">
    <property type="term" value="C:plasma membrane"/>
    <property type="evidence" value="ECO:0000318"/>
    <property type="project" value="GO_Central"/>
</dbReference>
<evidence type="ECO:0000256" key="5">
    <source>
        <dbReference type="ARBA" id="ARBA00022725"/>
    </source>
</evidence>
<evidence type="ECO:0000256" key="8">
    <source>
        <dbReference type="ARBA" id="ARBA00023170"/>
    </source>
</evidence>
<feature type="transmembrane region" description="Helical" evidence="10">
    <location>
        <begin position="36"/>
        <end position="56"/>
    </location>
</feature>
<keyword evidence="8 10" id="KW-0675">Receptor</keyword>
<sequence>MSSLVQESLHINLRVLELLWLYTPGDQTNFQKVRSCILFFVIMFHVPVLGGLHFIFGKNNNPTKLADNAFAVTAMWCYAVKLWPLIGNRSKINDCINYLDKPIVALRENQKVILQTCSKICRRNSSIFLFYMTIAVIGFVTKPFLFEERGFPVDVWFPISLTDRLDVYWGFYIYVAIGVAYPVIASGVLDPLIPSLLCLATGHLKVLNDNLKHLDEYSNEANGSKDNNLYKNIQKCIKHHTEILNFVEFHQNCFSYMVFSQFVSSSLVLCFTCWNVSILQPFSFEWFQSLGYFLILLVQLYFYCYYGTNLSEECDKITTSVYMGKWYKYDVKSRKALILLMERSKKPTIVSAGKILDLSVETFTTILRRSYSLLALLKNQN</sequence>
<keyword evidence="4 10" id="KW-0812">Transmembrane</keyword>
<evidence type="ECO:0000256" key="4">
    <source>
        <dbReference type="ARBA" id="ARBA00022692"/>
    </source>
</evidence>
<dbReference type="HOGENOM" id="CLU_033399_6_0_1"/>
<organism evidence="11 12">
    <name type="scientific">Tribolium castaneum</name>
    <name type="common">Red flour beetle</name>
    <dbReference type="NCBI Taxonomy" id="7070"/>
    <lineage>
        <taxon>Eukaryota</taxon>
        <taxon>Metazoa</taxon>
        <taxon>Ecdysozoa</taxon>
        <taxon>Arthropoda</taxon>
        <taxon>Hexapoda</taxon>
        <taxon>Insecta</taxon>
        <taxon>Pterygota</taxon>
        <taxon>Neoptera</taxon>
        <taxon>Endopterygota</taxon>
        <taxon>Coleoptera</taxon>
        <taxon>Polyphaga</taxon>
        <taxon>Cucujiformia</taxon>
        <taxon>Tenebrionidae</taxon>
        <taxon>Tenebrionidae incertae sedis</taxon>
        <taxon>Tribolium</taxon>
    </lineage>
</organism>
<gene>
    <name evidence="11" type="primary">Or30</name>
    <name evidence="11" type="ORF">TcasGA2_TC030306</name>
</gene>
<reference evidence="11 12" key="2">
    <citation type="journal article" date="2010" name="Nucleic Acids Res.">
        <title>BeetleBase in 2010: revisions to provide comprehensive genomic information for Tribolium castaneum.</title>
        <authorList>
            <person name="Kim H.S."/>
            <person name="Murphy T."/>
            <person name="Xia J."/>
            <person name="Caragea D."/>
            <person name="Park Y."/>
            <person name="Beeman R.W."/>
            <person name="Lorenzen M.D."/>
            <person name="Butcher S."/>
            <person name="Manak J.R."/>
            <person name="Brown S.J."/>
        </authorList>
    </citation>
    <scope>GENOME REANNOTATION</scope>
    <source>
        <strain evidence="11 12">Georgia GA2</strain>
    </source>
</reference>
<keyword evidence="5 10" id="KW-0552">Olfaction</keyword>
<keyword evidence="6 10" id="KW-1133">Transmembrane helix</keyword>
<dbReference type="GO" id="GO:0004984">
    <property type="term" value="F:olfactory receptor activity"/>
    <property type="evidence" value="ECO:0000318"/>
    <property type="project" value="GO_Central"/>
</dbReference>
<dbReference type="PANTHER" id="PTHR21137">
    <property type="entry name" value="ODORANT RECEPTOR"/>
    <property type="match status" value="1"/>
</dbReference>
<keyword evidence="3 10" id="KW-0716">Sensory transduction</keyword>
<dbReference type="PANTHER" id="PTHR21137:SF35">
    <property type="entry name" value="ODORANT RECEPTOR 19A-RELATED"/>
    <property type="match status" value="1"/>
</dbReference>
<dbReference type="OMA" id="YMTIAVI"/>
<dbReference type="InterPro" id="IPR004117">
    <property type="entry name" value="7tm6_olfct_rcpt"/>
</dbReference>
<evidence type="ECO:0000256" key="9">
    <source>
        <dbReference type="ARBA" id="ARBA00023224"/>
    </source>
</evidence>
<proteinExistence type="inferred from homology"/>
<dbReference type="Proteomes" id="UP000007266">
    <property type="component" value="Linkage group 2"/>
</dbReference>
<evidence type="ECO:0000256" key="1">
    <source>
        <dbReference type="ARBA" id="ARBA00004651"/>
    </source>
</evidence>
<keyword evidence="12" id="KW-1185">Reference proteome</keyword>
<dbReference type="eggNOG" id="ENOG502S54D">
    <property type="taxonomic scope" value="Eukaryota"/>
</dbReference>
<dbReference type="Pfam" id="PF02949">
    <property type="entry name" value="7tm_6"/>
    <property type="match status" value="1"/>
</dbReference>
<evidence type="ECO:0000313" key="12">
    <source>
        <dbReference type="Proteomes" id="UP000007266"/>
    </source>
</evidence>
<dbReference type="PhylomeDB" id="D6W8N2"/>
<accession>D6W8N2</accession>
<comment type="subcellular location">
    <subcellularLocation>
        <location evidence="1 10">Cell membrane</location>
        <topology evidence="1 10">Multi-pass membrane protein</topology>
    </subcellularLocation>
</comment>
<feature type="transmembrane region" description="Helical" evidence="10">
    <location>
        <begin position="289"/>
        <end position="306"/>
    </location>
</feature>
<feature type="transmembrane region" description="Helical" evidence="10">
    <location>
        <begin position="68"/>
        <end position="86"/>
    </location>
</feature>
<feature type="transmembrane region" description="Helical" evidence="10">
    <location>
        <begin position="254"/>
        <end position="277"/>
    </location>
</feature>
<dbReference type="GO" id="GO:0050911">
    <property type="term" value="P:detection of chemical stimulus involved in sensory perception of smell"/>
    <property type="evidence" value="ECO:0000318"/>
    <property type="project" value="GO_Central"/>
</dbReference>
<dbReference type="AlphaFoldDB" id="D6W8N2"/>
<evidence type="ECO:0000256" key="2">
    <source>
        <dbReference type="ARBA" id="ARBA00022475"/>
    </source>
</evidence>